<dbReference type="GO" id="GO:0030686">
    <property type="term" value="C:90S preribosome"/>
    <property type="evidence" value="ECO:0007669"/>
    <property type="project" value="TreeGrafter"/>
</dbReference>
<dbReference type="OrthoDB" id="448446at2759"/>
<dbReference type="EMBL" id="ML976094">
    <property type="protein sequence ID" value="KAF1938847.1"/>
    <property type="molecule type" value="Genomic_DNA"/>
</dbReference>
<comment type="subcellular location">
    <subcellularLocation>
        <location evidence="1 10">Nucleus</location>
        <location evidence="1 10">Nucleolus</location>
    </subcellularLocation>
</comment>
<keyword evidence="4 10" id="KW-0690">Ribosome biogenesis</keyword>
<evidence type="ECO:0000256" key="1">
    <source>
        <dbReference type="ARBA" id="ARBA00004604"/>
    </source>
</evidence>
<reference evidence="13" key="1">
    <citation type="journal article" date="2020" name="Stud. Mycol.">
        <title>101 Dothideomycetes genomes: a test case for predicting lifestyles and emergence of pathogens.</title>
        <authorList>
            <person name="Haridas S."/>
            <person name="Albert R."/>
            <person name="Binder M."/>
            <person name="Bloem J."/>
            <person name="Labutti K."/>
            <person name="Salamov A."/>
            <person name="Andreopoulos B."/>
            <person name="Baker S."/>
            <person name="Barry K."/>
            <person name="Bills G."/>
            <person name="Bluhm B."/>
            <person name="Cannon C."/>
            <person name="Castanera R."/>
            <person name="Culley D."/>
            <person name="Daum C."/>
            <person name="Ezra D."/>
            <person name="Gonzalez J."/>
            <person name="Henrissat B."/>
            <person name="Kuo A."/>
            <person name="Liang C."/>
            <person name="Lipzen A."/>
            <person name="Lutzoni F."/>
            <person name="Magnuson J."/>
            <person name="Mondo S."/>
            <person name="Nolan M."/>
            <person name="Ohm R."/>
            <person name="Pangilinan J."/>
            <person name="Park H.-J."/>
            <person name="Ramirez L."/>
            <person name="Alfaro M."/>
            <person name="Sun H."/>
            <person name="Tritt A."/>
            <person name="Yoshinaga Y."/>
            <person name="Zwiers L.-H."/>
            <person name="Turgeon B."/>
            <person name="Goodwin S."/>
            <person name="Spatafora J."/>
            <person name="Crous P."/>
            <person name="Grigoriev I."/>
        </authorList>
    </citation>
    <scope>NUCLEOTIDE SEQUENCE</scope>
    <source>
        <strain evidence="13">CBS 161.51</strain>
    </source>
</reference>
<comment type="subunit">
    <text evidence="3 10">Associates with 90S and pre-40S pre-ribosomal particles.</text>
</comment>
<organism evidence="13 14">
    <name type="scientific">Clathrospora elynae</name>
    <dbReference type="NCBI Taxonomy" id="706981"/>
    <lineage>
        <taxon>Eukaryota</taxon>
        <taxon>Fungi</taxon>
        <taxon>Dikarya</taxon>
        <taxon>Ascomycota</taxon>
        <taxon>Pezizomycotina</taxon>
        <taxon>Dothideomycetes</taxon>
        <taxon>Pleosporomycetidae</taxon>
        <taxon>Pleosporales</taxon>
        <taxon>Diademaceae</taxon>
        <taxon>Clathrospora</taxon>
    </lineage>
</organism>
<evidence type="ECO:0000256" key="6">
    <source>
        <dbReference type="ARBA" id="ARBA00023054"/>
    </source>
</evidence>
<keyword evidence="14" id="KW-1185">Reference proteome</keyword>
<protein>
    <recommendedName>
        <fullName evidence="10">rRNA biogenesis protein RRP36</fullName>
    </recommendedName>
</protein>
<feature type="coiled-coil region" evidence="11">
    <location>
        <begin position="234"/>
        <end position="290"/>
    </location>
</feature>
<sequence>MPLATKLNRKLQAVEDSSDGEEYYEVTDRSSSASVIEADDGGNIISSGDEQDEESDDDEMVSEASDDNQVQAQMSKVSFGALAKAQDALSKSQSTDRKRKRGDDTSKSQEDKLEALRARLRQIKAEKLASGAQASKKAKTSAKSKSKVAQGKDDEAAGDGNDSDSDPAPRARSSKHAPAVQSSKRMVSRKRAVVDVKKPVFRDPRFDNASGPAPEEHTVAKRYSFLNDYKASEISELRNTIKKSKNEGEKERLKKQLLSMESQQKTRENKEKLQDVARDHKQKEKELVKQGKKPFFLKKCTFTQRCRLMLDVLIESSSRAKEDRSRRALRGHEVEATRQGHRTPSQEGHCKGAQEHARRTPHCVIVVLANLLPSQQQQFLNTYTHIWSREAQSMTAISSHASLNPFFFVHSIAFPERCHTYRSPTSF</sequence>
<evidence type="ECO:0000256" key="2">
    <source>
        <dbReference type="ARBA" id="ARBA00009418"/>
    </source>
</evidence>
<evidence type="ECO:0000256" key="9">
    <source>
        <dbReference type="ARBA" id="ARBA00025053"/>
    </source>
</evidence>
<feature type="region of interest" description="Disordered" evidence="12">
    <location>
        <begin position="1"/>
        <end position="195"/>
    </location>
</feature>
<evidence type="ECO:0000256" key="8">
    <source>
        <dbReference type="ARBA" id="ARBA00023274"/>
    </source>
</evidence>
<evidence type="ECO:0000313" key="14">
    <source>
        <dbReference type="Proteomes" id="UP000800038"/>
    </source>
</evidence>
<dbReference type="Proteomes" id="UP000800038">
    <property type="component" value="Unassembled WGS sequence"/>
</dbReference>
<dbReference type="Pfam" id="PF06102">
    <property type="entry name" value="RRP36"/>
    <property type="match status" value="1"/>
</dbReference>
<comment type="similarity">
    <text evidence="2 10">Belongs to the RRP36 family.</text>
</comment>
<comment type="function">
    <text evidence="9 10">Component of the 90S pre-ribosome involved in the maturation of rRNAs. Required for early cleavages of the pre-RNAs in the 40S ribosomal subunit maturation pathway.</text>
</comment>
<dbReference type="InterPro" id="IPR009292">
    <property type="entry name" value="RRP36"/>
</dbReference>
<keyword evidence="5 10" id="KW-0698">rRNA processing</keyword>
<evidence type="ECO:0000256" key="7">
    <source>
        <dbReference type="ARBA" id="ARBA00023242"/>
    </source>
</evidence>
<dbReference type="PANTHER" id="PTHR21738">
    <property type="entry name" value="RIBOSOMAL RNA PROCESSING PROTEIN 36 HOMOLOG"/>
    <property type="match status" value="1"/>
</dbReference>
<feature type="compositionally biased region" description="Basic and acidic residues" evidence="12">
    <location>
        <begin position="101"/>
        <end position="127"/>
    </location>
</feature>
<feature type="compositionally biased region" description="Basic residues" evidence="12">
    <location>
        <begin position="136"/>
        <end position="146"/>
    </location>
</feature>
<feature type="compositionally biased region" description="Acidic residues" evidence="12">
    <location>
        <begin position="16"/>
        <end position="25"/>
    </location>
</feature>
<evidence type="ECO:0000256" key="12">
    <source>
        <dbReference type="SAM" id="MobiDB-lite"/>
    </source>
</evidence>
<evidence type="ECO:0000313" key="13">
    <source>
        <dbReference type="EMBL" id="KAF1938847.1"/>
    </source>
</evidence>
<accession>A0A6A5SNP9</accession>
<evidence type="ECO:0000256" key="5">
    <source>
        <dbReference type="ARBA" id="ARBA00022552"/>
    </source>
</evidence>
<proteinExistence type="inferred from homology"/>
<evidence type="ECO:0000256" key="10">
    <source>
        <dbReference type="RuleBase" id="RU368027"/>
    </source>
</evidence>
<keyword evidence="6 11" id="KW-0175">Coiled coil</keyword>
<feature type="compositionally biased region" description="Acidic residues" evidence="12">
    <location>
        <begin position="49"/>
        <end position="66"/>
    </location>
</feature>
<name>A0A6A5SNP9_9PLEO</name>
<feature type="compositionally biased region" description="Basic and acidic residues" evidence="12">
    <location>
        <begin position="323"/>
        <end position="338"/>
    </location>
</feature>
<dbReference type="GO" id="GO:0005730">
    <property type="term" value="C:nucleolus"/>
    <property type="evidence" value="ECO:0007669"/>
    <property type="project" value="UniProtKB-SubCell"/>
</dbReference>
<dbReference type="GO" id="GO:0000462">
    <property type="term" value="P:maturation of SSU-rRNA from tricistronic rRNA transcript (SSU-rRNA, 5.8S rRNA, LSU-rRNA)"/>
    <property type="evidence" value="ECO:0007669"/>
    <property type="project" value="TreeGrafter"/>
</dbReference>
<evidence type="ECO:0000256" key="11">
    <source>
        <dbReference type="SAM" id="Coils"/>
    </source>
</evidence>
<evidence type="ECO:0000256" key="4">
    <source>
        <dbReference type="ARBA" id="ARBA00022517"/>
    </source>
</evidence>
<feature type="region of interest" description="Disordered" evidence="12">
    <location>
        <begin position="323"/>
        <end position="349"/>
    </location>
</feature>
<evidence type="ECO:0000256" key="3">
    <source>
        <dbReference type="ARBA" id="ARBA00011167"/>
    </source>
</evidence>
<dbReference type="AlphaFoldDB" id="A0A6A5SNP9"/>
<keyword evidence="8 10" id="KW-0687">Ribonucleoprotein</keyword>
<keyword evidence="7 10" id="KW-0539">Nucleus</keyword>
<gene>
    <name evidence="13" type="ORF">EJ02DRAFT_270954</name>
</gene>
<dbReference type="PANTHER" id="PTHR21738:SF0">
    <property type="entry name" value="RIBOSOMAL RNA PROCESSING PROTEIN 36 HOMOLOG"/>
    <property type="match status" value="1"/>
</dbReference>